<comment type="caution">
    <text evidence="1">The sequence shown here is derived from an EMBL/GenBank/DDBJ whole genome shotgun (WGS) entry which is preliminary data.</text>
</comment>
<reference evidence="1" key="1">
    <citation type="submission" date="2018-01" db="EMBL/GenBank/DDBJ databases">
        <authorList>
            <person name="Krukenberg V."/>
        </authorList>
    </citation>
    <scope>NUCLEOTIDE SEQUENCE</scope>
    <source>
        <strain evidence="1">E20ANME2</strain>
    </source>
</reference>
<dbReference type="Proteomes" id="UP000248329">
    <property type="component" value="Unassembled WGS sequence"/>
</dbReference>
<organism evidence="1 2">
    <name type="scientific">Candidatus Methanogaster sp</name>
    <dbReference type="NCBI Taxonomy" id="3386292"/>
    <lineage>
        <taxon>Archaea</taxon>
        <taxon>Methanobacteriati</taxon>
        <taxon>Methanobacteriota</taxon>
        <taxon>Stenosarchaea group</taxon>
        <taxon>Methanomicrobia</taxon>
        <taxon>Methanosarcinales</taxon>
        <taxon>ANME-2 cluster</taxon>
        <taxon>Candidatus Methanogasteraceae</taxon>
        <taxon>Candidatus Methanogaster</taxon>
    </lineage>
</organism>
<sequence length="225" mass="25538">MRVVKDWDESAELWSFVGTGDGTDEFHILRAVAEKYNGTCSLWFPKSPLGKKTGLAVLDSIKTVIDKTSPQINTFLFLIDREHIVQRNRRSRDELDNSDIKVMIEHKLSNEHIRIIKIDDTTPDGAFIINGKLGSRVLQICVIIQGINLKIEEEISKLIKLEKDITIPTEKENIQDFFKETFHRKSIGQGTAKLIAGANKNNLRMSFPGLTFILNAIEKQCSENN</sequence>
<accession>A0AC61L6K2</accession>
<protein>
    <submittedName>
        <fullName evidence="1">Uncharacterized protein</fullName>
    </submittedName>
</protein>
<proteinExistence type="predicted"/>
<gene>
    <name evidence="1" type="ORF">C4B59_01575</name>
</gene>
<evidence type="ECO:0000313" key="1">
    <source>
        <dbReference type="EMBL" id="PXF61944.1"/>
    </source>
</evidence>
<name>A0AC61L6K2_9EURY</name>
<evidence type="ECO:0000313" key="2">
    <source>
        <dbReference type="Proteomes" id="UP000248329"/>
    </source>
</evidence>
<dbReference type="EMBL" id="PQXF01000002">
    <property type="protein sequence ID" value="PXF61944.1"/>
    <property type="molecule type" value="Genomic_DNA"/>
</dbReference>